<dbReference type="AlphaFoldDB" id="A0A5N6VBZ8"/>
<proteinExistence type="predicted"/>
<name>A0A5N6VBZ8_ASPTM</name>
<protein>
    <submittedName>
        <fullName evidence="1">Uncharacterized protein</fullName>
    </submittedName>
</protein>
<gene>
    <name evidence="1" type="ORF">BDV40DRAFT_95030</name>
</gene>
<dbReference type="Proteomes" id="UP000326950">
    <property type="component" value="Unassembled WGS sequence"/>
</dbReference>
<organism evidence="1 2">
    <name type="scientific">Aspergillus tamarii</name>
    <dbReference type="NCBI Taxonomy" id="41984"/>
    <lineage>
        <taxon>Eukaryota</taxon>
        <taxon>Fungi</taxon>
        <taxon>Dikarya</taxon>
        <taxon>Ascomycota</taxon>
        <taxon>Pezizomycotina</taxon>
        <taxon>Eurotiomycetes</taxon>
        <taxon>Eurotiomycetidae</taxon>
        <taxon>Eurotiales</taxon>
        <taxon>Aspergillaceae</taxon>
        <taxon>Aspergillus</taxon>
        <taxon>Aspergillus subgen. Circumdati</taxon>
    </lineage>
</organism>
<keyword evidence="2" id="KW-1185">Reference proteome</keyword>
<reference evidence="1 2" key="1">
    <citation type="submission" date="2019-04" db="EMBL/GenBank/DDBJ databases">
        <title>Friends and foes A comparative genomics study of 23 Aspergillus species from section Flavi.</title>
        <authorList>
            <consortium name="DOE Joint Genome Institute"/>
            <person name="Kjaerbolling I."/>
            <person name="Vesth T."/>
            <person name="Frisvad J.C."/>
            <person name="Nybo J.L."/>
            <person name="Theobald S."/>
            <person name="Kildgaard S."/>
            <person name="Isbrandt T."/>
            <person name="Kuo A."/>
            <person name="Sato A."/>
            <person name="Lyhne E.K."/>
            <person name="Kogle M.E."/>
            <person name="Wiebenga A."/>
            <person name="Kun R.S."/>
            <person name="Lubbers R.J."/>
            <person name="Makela M.R."/>
            <person name="Barry K."/>
            <person name="Chovatia M."/>
            <person name="Clum A."/>
            <person name="Daum C."/>
            <person name="Haridas S."/>
            <person name="He G."/>
            <person name="LaButti K."/>
            <person name="Lipzen A."/>
            <person name="Mondo S."/>
            <person name="Riley R."/>
            <person name="Salamov A."/>
            <person name="Simmons B.A."/>
            <person name="Magnuson J.K."/>
            <person name="Henrissat B."/>
            <person name="Mortensen U.H."/>
            <person name="Larsen T.O."/>
            <person name="Devries R.P."/>
            <person name="Grigoriev I.V."/>
            <person name="Machida M."/>
            <person name="Baker S.E."/>
            <person name="Andersen M.R."/>
        </authorList>
    </citation>
    <scope>NUCLEOTIDE SEQUENCE [LARGE SCALE GENOMIC DNA]</scope>
    <source>
        <strain evidence="1 2">CBS 117626</strain>
    </source>
</reference>
<evidence type="ECO:0000313" key="1">
    <source>
        <dbReference type="EMBL" id="KAE8168257.1"/>
    </source>
</evidence>
<accession>A0A5N6VBZ8</accession>
<evidence type="ECO:0000313" key="2">
    <source>
        <dbReference type="Proteomes" id="UP000326950"/>
    </source>
</evidence>
<sequence length="79" mass="8894">MTCATINATDSCSISCTCSQWSFFRALLYAYMHSIIYKQFSYTNHNALLSTIGYSLVIGNAGELINLTPVKKQLVFRCR</sequence>
<dbReference type="EMBL" id="ML738586">
    <property type="protein sequence ID" value="KAE8168257.1"/>
    <property type="molecule type" value="Genomic_DNA"/>
</dbReference>